<dbReference type="Proteomes" id="UP001476282">
    <property type="component" value="Unassembled WGS sequence"/>
</dbReference>
<dbReference type="CDD" id="cd03801">
    <property type="entry name" value="GT4_PimA-like"/>
    <property type="match status" value="1"/>
</dbReference>
<dbReference type="EMBL" id="BAABRI010000016">
    <property type="protein sequence ID" value="GAA5483681.1"/>
    <property type="molecule type" value="Genomic_DNA"/>
</dbReference>
<evidence type="ECO:0000313" key="4">
    <source>
        <dbReference type="Proteomes" id="UP001476282"/>
    </source>
</evidence>
<keyword evidence="4" id="KW-1185">Reference proteome</keyword>
<gene>
    <name evidence="3" type="ORF">Hsar01_02915</name>
</gene>
<feature type="domain" description="Glycosyl transferase family 1" evidence="2">
    <location>
        <begin position="237"/>
        <end position="384"/>
    </location>
</feature>
<dbReference type="Pfam" id="PF00534">
    <property type="entry name" value="Glycos_transf_1"/>
    <property type="match status" value="1"/>
</dbReference>
<name>A0ABP9USM7_9BACT</name>
<accession>A0ABP9USM7</accession>
<protein>
    <recommendedName>
        <fullName evidence="2">Glycosyl transferase family 1 domain-containing protein</fullName>
    </recommendedName>
</protein>
<proteinExistence type="predicted"/>
<sequence length="406" mass="45447">MMNEDIQVLQIGARHQYAIPRIINELGRLDVLFTDSCGASKLGMVCSRIPRMFRPSKAARLAERSIRGVPPEKIKSCDAISLSELIWKRGGENSFDVLKRNLIRSKIASIAARRRIGKIPSIIYTFSREFQDYVEWSVSMGARSIVDVFINPQTAWILERDISGTMRKVYRDYLDLERISYERTVRNATLILCPSEFVARGVAEMFPDSEGKLEIVPYGSTMGQAQVRSGNETIEGRFLFVGREALRKGLDLIKEAIPKVKSTFPCAEVRIAGLNRGQLIDLFGCEPDGLTPLGNLDRNELENEYLQADAFILPSRSEGFASVIAEAACYGLPLLVSPQSGTPNIGGSGVIWLSTESSITVEEGMRTILMDRRRRDELAKSSRELAHYFSEEAWKARLEEALSKIA</sequence>
<organism evidence="3 4">
    <name type="scientific">Haloferula sargassicola</name>
    <dbReference type="NCBI Taxonomy" id="490096"/>
    <lineage>
        <taxon>Bacteria</taxon>
        <taxon>Pseudomonadati</taxon>
        <taxon>Verrucomicrobiota</taxon>
        <taxon>Verrucomicrobiia</taxon>
        <taxon>Verrucomicrobiales</taxon>
        <taxon>Verrucomicrobiaceae</taxon>
        <taxon>Haloferula</taxon>
    </lineage>
</organism>
<dbReference type="Gene3D" id="3.40.50.2000">
    <property type="entry name" value="Glycogen Phosphorylase B"/>
    <property type="match status" value="2"/>
</dbReference>
<evidence type="ECO:0000256" key="1">
    <source>
        <dbReference type="ARBA" id="ARBA00022679"/>
    </source>
</evidence>
<reference evidence="3 4" key="1">
    <citation type="submission" date="2024-02" db="EMBL/GenBank/DDBJ databases">
        <title>Haloferula sargassicola NBRC 104335.</title>
        <authorList>
            <person name="Ichikawa N."/>
            <person name="Katano-Makiyama Y."/>
            <person name="Hidaka K."/>
        </authorList>
    </citation>
    <scope>NUCLEOTIDE SEQUENCE [LARGE SCALE GENOMIC DNA]</scope>
    <source>
        <strain evidence="3 4">NBRC 104335</strain>
    </source>
</reference>
<dbReference type="InterPro" id="IPR001296">
    <property type="entry name" value="Glyco_trans_1"/>
</dbReference>
<dbReference type="PANTHER" id="PTHR46401:SF2">
    <property type="entry name" value="GLYCOSYLTRANSFERASE WBBK-RELATED"/>
    <property type="match status" value="1"/>
</dbReference>
<dbReference type="SUPFAM" id="SSF53756">
    <property type="entry name" value="UDP-Glycosyltransferase/glycogen phosphorylase"/>
    <property type="match status" value="1"/>
</dbReference>
<evidence type="ECO:0000259" key="2">
    <source>
        <dbReference type="Pfam" id="PF00534"/>
    </source>
</evidence>
<evidence type="ECO:0000313" key="3">
    <source>
        <dbReference type="EMBL" id="GAA5483681.1"/>
    </source>
</evidence>
<dbReference type="PANTHER" id="PTHR46401">
    <property type="entry name" value="GLYCOSYLTRANSFERASE WBBK-RELATED"/>
    <property type="match status" value="1"/>
</dbReference>
<comment type="caution">
    <text evidence="3">The sequence shown here is derived from an EMBL/GenBank/DDBJ whole genome shotgun (WGS) entry which is preliminary data.</text>
</comment>
<keyword evidence="1" id="KW-0808">Transferase</keyword>